<organism evidence="1">
    <name type="scientific">Hexamita inflata</name>
    <dbReference type="NCBI Taxonomy" id="28002"/>
    <lineage>
        <taxon>Eukaryota</taxon>
        <taxon>Metamonada</taxon>
        <taxon>Diplomonadida</taxon>
        <taxon>Hexamitidae</taxon>
        <taxon>Hexamitinae</taxon>
        <taxon>Hexamita</taxon>
    </lineage>
</organism>
<evidence type="ECO:0000313" key="1">
    <source>
        <dbReference type="EMBL" id="CAI9967203.1"/>
    </source>
</evidence>
<comment type="caution">
    <text evidence="1">The sequence shown here is derived from an EMBL/GenBank/DDBJ whole genome shotgun (WGS) entry which is preliminary data.</text>
</comment>
<protein>
    <submittedName>
        <fullName evidence="2">Hypothetical_protein</fullName>
    </submittedName>
</protein>
<dbReference type="EMBL" id="CATOUU010001017">
    <property type="protein sequence ID" value="CAI9967203.1"/>
    <property type="molecule type" value="Genomic_DNA"/>
</dbReference>
<dbReference type="Proteomes" id="UP001642409">
    <property type="component" value="Unassembled WGS sequence"/>
</dbReference>
<name>A0AA86R6J7_9EUKA</name>
<sequence length="122" mass="14304">MLTYVTYPTYWQNLVKDSWIHSRIEQGFLFSRKTHKSCRFCRIVETASRQKSFMQLQDVAGSQQVISILQESLGMYLLLQLVYLQISINQMIYVINKCIQLNNQLDQKAVIQVVQQLSHTCV</sequence>
<evidence type="ECO:0000313" key="2">
    <source>
        <dbReference type="EMBL" id="CAL6105414.1"/>
    </source>
</evidence>
<reference evidence="2 3" key="2">
    <citation type="submission" date="2024-07" db="EMBL/GenBank/DDBJ databases">
        <authorList>
            <person name="Akdeniz Z."/>
        </authorList>
    </citation>
    <scope>NUCLEOTIDE SEQUENCE [LARGE SCALE GENOMIC DNA]</scope>
</reference>
<keyword evidence="3" id="KW-1185">Reference proteome</keyword>
<dbReference type="AlphaFoldDB" id="A0AA86R6J7"/>
<gene>
    <name evidence="1" type="ORF">HINF_LOCUS54848</name>
    <name evidence="2" type="ORF">HINF_LOCUS73251</name>
</gene>
<proteinExistence type="predicted"/>
<reference evidence="1" key="1">
    <citation type="submission" date="2023-06" db="EMBL/GenBank/DDBJ databases">
        <authorList>
            <person name="Kurt Z."/>
        </authorList>
    </citation>
    <scope>NUCLEOTIDE SEQUENCE</scope>
</reference>
<evidence type="ECO:0000313" key="3">
    <source>
        <dbReference type="Proteomes" id="UP001642409"/>
    </source>
</evidence>
<dbReference type="EMBL" id="CAXDID020000596">
    <property type="protein sequence ID" value="CAL6105414.1"/>
    <property type="molecule type" value="Genomic_DNA"/>
</dbReference>
<accession>A0AA86R6J7</accession>